<dbReference type="AlphaFoldDB" id="C5B1Q2"/>
<dbReference type="STRING" id="272630.MexAM1_META1p1844"/>
<accession>C5B1Q2</accession>
<feature type="region of interest" description="Disordered" evidence="1">
    <location>
        <begin position="11"/>
        <end position="88"/>
    </location>
</feature>
<keyword evidence="3" id="KW-1185">Reference proteome</keyword>
<dbReference type="EMBL" id="CP001510">
    <property type="protein sequence ID" value="ACS39686.1"/>
    <property type="molecule type" value="Genomic_DNA"/>
</dbReference>
<dbReference type="HOGENOM" id="CLU_2465460_0_0_5"/>
<sequence length="88" mass="9302">MFSLLGGQLFSPVNGRLPGRYDTAQLPSLLERRNSMRPTNPRVSTTSRTAPTPIQPIPSIMLLPISGAPAACGSRAQTTSSTSSDEST</sequence>
<protein>
    <submittedName>
        <fullName evidence="2">Uncharacterized protein</fullName>
    </submittedName>
</protein>
<gene>
    <name evidence="2" type="ordered locus">MexAM1_META1p1844</name>
</gene>
<reference evidence="2 3" key="1">
    <citation type="journal article" date="2009" name="PLoS ONE">
        <title>Methylobacterium genome sequences: a reference blueprint to investigate microbial metabolism of C1 compounds from natural and industrial sources.</title>
        <authorList>
            <person name="Vuilleumier S."/>
            <person name="Chistoserdova L."/>
            <person name="Lee M.-C."/>
            <person name="Bringel F."/>
            <person name="Lajus A."/>
            <person name="Zhou Y."/>
            <person name="Gourion B."/>
            <person name="Barbe V."/>
            <person name="Chang J."/>
            <person name="Cruveiller S."/>
            <person name="Dossat C."/>
            <person name="Gillett W."/>
            <person name="Gruffaz C."/>
            <person name="Haugen E."/>
            <person name="Hourcade E."/>
            <person name="Levy R."/>
            <person name="Mangenot S."/>
            <person name="Muller E."/>
            <person name="Nadalig T."/>
            <person name="Pagni M."/>
            <person name="Penny C."/>
            <person name="Peyraud R."/>
            <person name="Robinson D.G."/>
            <person name="Roche D."/>
            <person name="Rouy Z."/>
            <person name="Saenampechek C."/>
            <person name="Salvignol G."/>
            <person name="Vallenet D."/>
            <person name="Wu Z."/>
            <person name="Marx C.J."/>
            <person name="Vorholt J.A."/>
            <person name="Olson M.V."/>
            <person name="Kaul R."/>
            <person name="Weissenbach J."/>
            <person name="Medigue C."/>
            <person name="Lidstrom M.E."/>
        </authorList>
    </citation>
    <scope>NUCLEOTIDE SEQUENCE [LARGE SCALE GENOMIC DNA]</scope>
    <source>
        <strain evidence="3">ATCC 14718 / DSM 1338 / JCM 2805 / NCIMB 9133 / AM1</strain>
    </source>
</reference>
<organism evidence="2 3">
    <name type="scientific">Methylorubrum extorquens (strain ATCC 14718 / DSM 1338 / JCM 2805 / NCIMB 9133 / AM1)</name>
    <name type="common">Methylobacterium extorquens</name>
    <dbReference type="NCBI Taxonomy" id="272630"/>
    <lineage>
        <taxon>Bacteria</taxon>
        <taxon>Pseudomonadati</taxon>
        <taxon>Pseudomonadota</taxon>
        <taxon>Alphaproteobacteria</taxon>
        <taxon>Hyphomicrobiales</taxon>
        <taxon>Methylobacteriaceae</taxon>
        <taxon>Methylorubrum</taxon>
    </lineage>
</organism>
<feature type="compositionally biased region" description="Polar residues" evidence="1">
    <location>
        <begin position="36"/>
        <end position="52"/>
    </location>
</feature>
<proteinExistence type="predicted"/>
<evidence type="ECO:0000313" key="3">
    <source>
        <dbReference type="Proteomes" id="UP000009081"/>
    </source>
</evidence>
<dbReference type="Proteomes" id="UP000009081">
    <property type="component" value="Chromosome"/>
</dbReference>
<evidence type="ECO:0000313" key="2">
    <source>
        <dbReference type="EMBL" id="ACS39686.1"/>
    </source>
</evidence>
<dbReference type="KEGG" id="mea:Mex_1p1844"/>
<name>C5B1Q2_METEA</name>
<evidence type="ECO:0000256" key="1">
    <source>
        <dbReference type="SAM" id="MobiDB-lite"/>
    </source>
</evidence>
<feature type="compositionally biased region" description="Low complexity" evidence="1">
    <location>
        <begin position="78"/>
        <end position="88"/>
    </location>
</feature>